<organism evidence="17 18">
    <name type="scientific">Actinidia rufa</name>
    <dbReference type="NCBI Taxonomy" id="165716"/>
    <lineage>
        <taxon>Eukaryota</taxon>
        <taxon>Viridiplantae</taxon>
        <taxon>Streptophyta</taxon>
        <taxon>Embryophyta</taxon>
        <taxon>Tracheophyta</taxon>
        <taxon>Spermatophyta</taxon>
        <taxon>Magnoliopsida</taxon>
        <taxon>eudicotyledons</taxon>
        <taxon>Gunneridae</taxon>
        <taxon>Pentapetalae</taxon>
        <taxon>asterids</taxon>
        <taxon>Ericales</taxon>
        <taxon>Actinidiaceae</taxon>
        <taxon>Actinidia</taxon>
    </lineage>
</organism>
<evidence type="ECO:0000256" key="11">
    <source>
        <dbReference type="ARBA" id="ARBA00023180"/>
    </source>
</evidence>
<evidence type="ECO:0000256" key="15">
    <source>
        <dbReference type="SAM" id="Phobius"/>
    </source>
</evidence>
<feature type="compositionally biased region" description="Low complexity" evidence="14">
    <location>
        <begin position="211"/>
        <end position="223"/>
    </location>
</feature>
<dbReference type="InterPro" id="IPR046347">
    <property type="entry name" value="bZIP_sf"/>
</dbReference>
<comment type="similarity">
    <text evidence="3">Belongs to the bZIP family.</text>
</comment>
<sequence length="807" mass="86624">MADQSVADPFSKNPDLTPTLSDPLAIPPLDPAIFSDAFFDGDGDDHQFTFDDLYLPSDTEDFLNSLPPQIDLFSVNPNSDLDTVSISECFVDRSESGARLSDSTSPGTYEASGDRRSDVAKFLNVSSTESCNGSDCGRVLNSGDQSLSGALLLNSPSPGSCQISGDPSLDVARFLNVSSPGNSRSSGDSGSDCVRVLNYPSPDSARHNPASSQGSGNSGSAVSEALNHPSPDSGNCAGSAASSPFSAHNSESVSVDQRIKLEEEGHNCLLKRKKGSEDVNSESRTTKYQRRNAVDKENQSYGLDAMGEEEEKKKARLMRNRESAQLSRQRKKHYVDELEDKVRTMHSTIQDLNSKMSYIMAENVSLRQQLSGGAMCPPPVPPPGMYPHPSMAPMGYPWMPYPPYVVKPQGSQVPLVPIPRLKPQQPASAPKAKKVESKKTEGKTKKVASVSFLGLLLCILLFGGLVPIVHVRFGGMQDMVSGGSDYLGNRIYETHHGRVLTVTDHLNDSVHNIGMGSSGGRESNVEYREGLHPFTGSEEVVRQGNSSEPLVASLYVPRNDKLVKIDGNLIIHSIMASEKAMASRQNHGKKSSEETGLAVAGNTSPAIPLAVRNNGRHPHLYRSPSARKRALGSGSAEEDILKSTTADGKLQQWFQEGLAGPMLSSGMCTEVFQFDVSPAPGALVPATAVRNVSVEPHQNATQLVKGRNRRILHGAPIPLAGSRNDSAKERVKRNTEKDNLRGNNSVSSMVVSVLVDPREAGDSDGDGVMGLKSLSRIFVVVLVDSVKYVTYSCMLPLKGSGAHLVTA</sequence>
<feature type="region of interest" description="Disordered" evidence="14">
    <location>
        <begin position="420"/>
        <end position="441"/>
    </location>
</feature>
<dbReference type="OrthoDB" id="295274at2759"/>
<evidence type="ECO:0000256" key="14">
    <source>
        <dbReference type="SAM" id="MobiDB-lite"/>
    </source>
</evidence>
<keyword evidence="7" id="KW-0805">Transcription regulation</keyword>
<reference evidence="17 18" key="1">
    <citation type="submission" date="2019-07" db="EMBL/GenBank/DDBJ databases">
        <title>De Novo Assembly of kiwifruit Actinidia rufa.</title>
        <authorList>
            <person name="Sugita-Konishi S."/>
            <person name="Sato K."/>
            <person name="Mori E."/>
            <person name="Abe Y."/>
            <person name="Kisaki G."/>
            <person name="Hamano K."/>
            <person name="Suezawa K."/>
            <person name="Otani M."/>
            <person name="Fukuda T."/>
            <person name="Manabe T."/>
            <person name="Gomi K."/>
            <person name="Tabuchi M."/>
            <person name="Akimitsu K."/>
            <person name="Kataoka I."/>
        </authorList>
    </citation>
    <scope>NUCLEOTIDE SEQUENCE [LARGE SCALE GENOMIC DNA]</scope>
    <source>
        <strain evidence="18">cv. Fuchu</strain>
    </source>
</reference>
<evidence type="ECO:0000256" key="3">
    <source>
        <dbReference type="ARBA" id="ARBA00007163"/>
    </source>
</evidence>
<keyword evidence="11" id="KW-0325">Glycoprotein</keyword>
<dbReference type="Pfam" id="PF00170">
    <property type="entry name" value="bZIP_1"/>
    <property type="match status" value="1"/>
</dbReference>
<proteinExistence type="inferred from homology"/>
<protein>
    <submittedName>
        <fullName evidence="17">Basic-leucine zipper (BZIP) transcription factor family protein</fullName>
    </submittedName>
</protein>
<evidence type="ECO:0000256" key="4">
    <source>
        <dbReference type="ARBA" id="ARBA00022692"/>
    </source>
</evidence>
<dbReference type="SMART" id="SM00338">
    <property type="entry name" value="BRLZ"/>
    <property type="match status" value="1"/>
</dbReference>
<feature type="region of interest" description="Disordered" evidence="14">
    <location>
        <begin position="179"/>
        <end position="254"/>
    </location>
</feature>
<evidence type="ECO:0000256" key="12">
    <source>
        <dbReference type="ARBA" id="ARBA00023242"/>
    </source>
</evidence>
<comment type="subcellular location">
    <subcellularLocation>
        <location evidence="2">Endoplasmic reticulum membrane</location>
        <topology evidence="2">Single-pass membrane protein</topology>
    </subcellularLocation>
    <subcellularLocation>
        <location evidence="1">Nucleus</location>
    </subcellularLocation>
</comment>
<keyword evidence="5" id="KW-0256">Endoplasmic reticulum</keyword>
<feature type="compositionally biased region" description="Basic and acidic residues" evidence="14">
    <location>
        <begin position="725"/>
        <end position="740"/>
    </location>
</feature>
<dbReference type="PANTHER" id="PTHR47416:SF3">
    <property type="entry name" value="BZIP TRANSCRIPTION FACTOR 17-RELATED"/>
    <property type="match status" value="1"/>
</dbReference>
<accession>A0A7J0EE03</accession>
<evidence type="ECO:0000259" key="16">
    <source>
        <dbReference type="PROSITE" id="PS50217"/>
    </source>
</evidence>
<name>A0A7J0EE03_9ERIC</name>
<dbReference type="Proteomes" id="UP000585474">
    <property type="component" value="Unassembled WGS sequence"/>
</dbReference>
<keyword evidence="18" id="KW-1185">Reference proteome</keyword>
<dbReference type="GO" id="GO:0003700">
    <property type="term" value="F:DNA-binding transcription factor activity"/>
    <property type="evidence" value="ECO:0007669"/>
    <property type="project" value="InterPro"/>
</dbReference>
<evidence type="ECO:0000313" key="18">
    <source>
        <dbReference type="Proteomes" id="UP000585474"/>
    </source>
</evidence>
<feature type="region of interest" description="Disordered" evidence="14">
    <location>
        <begin position="607"/>
        <end position="629"/>
    </location>
</feature>
<evidence type="ECO:0000256" key="2">
    <source>
        <dbReference type="ARBA" id="ARBA00004389"/>
    </source>
</evidence>
<feature type="domain" description="BZIP" evidence="16">
    <location>
        <begin position="310"/>
        <end position="370"/>
    </location>
</feature>
<keyword evidence="12" id="KW-0539">Nucleus</keyword>
<dbReference type="EMBL" id="BJWL01000003">
    <property type="protein sequence ID" value="GFY84693.1"/>
    <property type="molecule type" value="Genomic_DNA"/>
</dbReference>
<keyword evidence="4 15" id="KW-0812">Transmembrane</keyword>
<evidence type="ECO:0000313" key="17">
    <source>
        <dbReference type="EMBL" id="GFY84693.1"/>
    </source>
</evidence>
<feature type="compositionally biased region" description="Polar residues" evidence="14">
    <location>
        <begin position="240"/>
        <end position="254"/>
    </location>
</feature>
<dbReference type="GO" id="GO:0003677">
    <property type="term" value="F:DNA binding"/>
    <property type="evidence" value="ECO:0007669"/>
    <property type="project" value="UniProtKB-KW"/>
</dbReference>
<dbReference type="SUPFAM" id="SSF57959">
    <property type="entry name" value="Leucine zipper domain"/>
    <property type="match status" value="1"/>
</dbReference>
<evidence type="ECO:0000256" key="7">
    <source>
        <dbReference type="ARBA" id="ARBA00023015"/>
    </source>
</evidence>
<dbReference type="GO" id="GO:0005789">
    <property type="term" value="C:endoplasmic reticulum membrane"/>
    <property type="evidence" value="ECO:0007669"/>
    <property type="project" value="UniProtKB-SubCell"/>
</dbReference>
<dbReference type="PANTHER" id="PTHR47416">
    <property type="entry name" value="BASIC-LEUCINE ZIPPER TRANSCRIPTION FACTOR F-RELATED"/>
    <property type="match status" value="1"/>
</dbReference>
<dbReference type="InterPro" id="IPR004827">
    <property type="entry name" value="bZIP"/>
</dbReference>
<comment type="caution">
    <text evidence="17">The sequence shown here is derived from an EMBL/GenBank/DDBJ whole genome shotgun (WGS) entry which is preliminary data.</text>
</comment>
<comment type="subunit">
    <text evidence="13">Interacts with BZIP28.</text>
</comment>
<evidence type="ECO:0000256" key="6">
    <source>
        <dbReference type="ARBA" id="ARBA00022989"/>
    </source>
</evidence>
<dbReference type="Gene3D" id="1.20.5.170">
    <property type="match status" value="1"/>
</dbReference>
<feature type="region of interest" description="Disordered" evidence="14">
    <location>
        <begin position="716"/>
        <end position="743"/>
    </location>
</feature>
<dbReference type="GO" id="GO:0005634">
    <property type="term" value="C:nucleus"/>
    <property type="evidence" value="ECO:0007669"/>
    <property type="project" value="UniProtKB-SubCell"/>
</dbReference>
<keyword evidence="9 15" id="KW-0472">Membrane</keyword>
<evidence type="ECO:0000256" key="5">
    <source>
        <dbReference type="ARBA" id="ARBA00022824"/>
    </source>
</evidence>
<gene>
    <name evidence="17" type="ORF">Acr_03g0014670</name>
</gene>
<dbReference type="AlphaFoldDB" id="A0A7J0EE03"/>
<feature type="region of interest" description="Disordered" evidence="14">
    <location>
        <begin position="1"/>
        <end position="24"/>
    </location>
</feature>
<feature type="transmembrane region" description="Helical" evidence="15">
    <location>
        <begin position="447"/>
        <end position="469"/>
    </location>
</feature>
<dbReference type="PROSITE" id="PS50217">
    <property type="entry name" value="BZIP"/>
    <property type="match status" value="1"/>
</dbReference>
<feature type="compositionally biased region" description="Basic residues" evidence="14">
    <location>
        <begin position="614"/>
        <end position="629"/>
    </location>
</feature>
<evidence type="ECO:0000256" key="13">
    <source>
        <dbReference type="ARBA" id="ARBA00065888"/>
    </source>
</evidence>
<dbReference type="CDD" id="cd14704">
    <property type="entry name" value="bZIP_HY5-like"/>
    <property type="match status" value="1"/>
</dbReference>
<evidence type="ECO:0000256" key="10">
    <source>
        <dbReference type="ARBA" id="ARBA00023163"/>
    </source>
</evidence>
<keyword evidence="10" id="KW-0804">Transcription</keyword>
<evidence type="ECO:0000256" key="9">
    <source>
        <dbReference type="ARBA" id="ARBA00023136"/>
    </source>
</evidence>
<dbReference type="FunFam" id="1.20.5.170:FF:000085">
    <property type="entry name" value="bZIP transcription factor 49"/>
    <property type="match status" value="1"/>
</dbReference>
<feature type="compositionally biased region" description="Low complexity" evidence="14">
    <location>
        <begin position="179"/>
        <end position="191"/>
    </location>
</feature>
<keyword evidence="6 15" id="KW-1133">Transmembrane helix</keyword>
<dbReference type="GO" id="GO:0006950">
    <property type="term" value="P:response to stress"/>
    <property type="evidence" value="ECO:0007669"/>
    <property type="project" value="UniProtKB-ARBA"/>
</dbReference>
<evidence type="ECO:0000256" key="1">
    <source>
        <dbReference type="ARBA" id="ARBA00004123"/>
    </source>
</evidence>
<keyword evidence="8" id="KW-0238">DNA-binding</keyword>
<evidence type="ECO:0000256" key="8">
    <source>
        <dbReference type="ARBA" id="ARBA00023125"/>
    </source>
</evidence>